<dbReference type="InterPro" id="IPR013210">
    <property type="entry name" value="LRR_N_plant-typ"/>
</dbReference>
<keyword evidence="11" id="KW-0675">Receptor</keyword>
<feature type="non-terminal residue" evidence="11">
    <location>
        <position position="205"/>
    </location>
</feature>
<feature type="region of interest" description="Disordered" evidence="8">
    <location>
        <begin position="51"/>
        <end position="70"/>
    </location>
</feature>
<dbReference type="GO" id="GO:0016301">
    <property type="term" value="F:kinase activity"/>
    <property type="evidence" value="ECO:0007669"/>
    <property type="project" value="UniProtKB-KW"/>
</dbReference>
<evidence type="ECO:0000256" key="2">
    <source>
        <dbReference type="ARBA" id="ARBA00022614"/>
    </source>
</evidence>
<evidence type="ECO:0000259" key="10">
    <source>
        <dbReference type="Pfam" id="PF08263"/>
    </source>
</evidence>
<dbReference type="PANTHER" id="PTHR47988">
    <property type="entry name" value="SOMATIC EMBRYOGENESIS RECEPTOR KINASE 1"/>
    <property type="match status" value="1"/>
</dbReference>
<evidence type="ECO:0000256" key="5">
    <source>
        <dbReference type="ARBA" id="ARBA00022737"/>
    </source>
</evidence>
<evidence type="ECO:0000256" key="7">
    <source>
        <dbReference type="ARBA" id="ARBA00023136"/>
    </source>
</evidence>
<reference evidence="11" key="1">
    <citation type="submission" date="2015-07" db="EMBL/GenBank/DDBJ databases">
        <title>Transcriptome Assembly of Anthurium amnicola.</title>
        <authorList>
            <person name="Suzuki J."/>
        </authorList>
    </citation>
    <scope>NUCLEOTIDE SEQUENCE</scope>
</reference>
<keyword evidence="7 9" id="KW-0472">Membrane</keyword>
<dbReference type="AlphaFoldDB" id="A0A1D1Y097"/>
<feature type="compositionally biased region" description="Low complexity" evidence="8">
    <location>
        <begin position="54"/>
        <end position="64"/>
    </location>
</feature>
<feature type="transmembrane region" description="Helical" evidence="9">
    <location>
        <begin position="78"/>
        <end position="99"/>
    </location>
</feature>
<keyword evidence="4" id="KW-0732">Signal</keyword>
<keyword evidence="6 9" id="KW-1133">Transmembrane helix</keyword>
<feature type="domain" description="Leucine-rich repeat-containing N-terminal plant-type" evidence="10">
    <location>
        <begin position="103"/>
        <end position="136"/>
    </location>
</feature>
<keyword evidence="5" id="KW-0677">Repeat</keyword>
<evidence type="ECO:0000256" key="4">
    <source>
        <dbReference type="ARBA" id="ARBA00022729"/>
    </source>
</evidence>
<dbReference type="InterPro" id="IPR001611">
    <property type="entry name" value="Leu-rich_rpt"/>
</dbReference>
<proteinExistence type="predicted"/>
<protein>
    <submittedName>
        <fullName evidence="11">LRR receptor-like serine/threonine-protein kinase ERECTA</fullName>
    </submittedName>
</protein>
<organism evidence="11">
    <name type="scientific">Anthurium amnicola</name>
    <dbReference type="NCBI Taxonomy" id="1678845"/>
    <lineage>
        <taxon>Eukaryota</taxon>
        <taxon>Viridiplantae</taxon>
        <taxon>Streptophyta</taxon>
        <taxon>Embryophyta</taxon>
        <taxon>Tracheophyta</taxon>
        <taxon>Spermatophyta</taxon>
        <taxon>Magnoliopsida</taxon>
        <taxon>Liliopsida</taxon>
        <taxon>Araceae</taxon>
        <taxon>Pothoideae</taxon>
        <taxon>Potheae</taxon>
        <taxon>Anthurium</taxon>
    </lineage>
</organism>
<evidence type="ECO:0000256" key="6">
    <source>
        <dbReference type="ARBA" id="ARBA00022989"/>
    </source>
</evidence>
<evidence type="ECO:0000256" key="3">
    <source>
        <dbReference type="ARBA" id="ARBA00022692"/>
    </source>
</evidence>
<dbReference type="Pfam" id="PF08263">
    <property type="entry name" value="LRRNT_2"/>
    <property type="match status" value="1"/>
</dbReference>
<keyword evidence="11" id="KW-0808">Transferase</keyword>
<name>A0A1D1Y097_9ARAE</name>
<dbReference type="Gene3D" id="3.80.10.10">
    <property type="entry name" value="Ribonuclease Inhibitor"/>
    <property type="match status" value="1"/>
</dbReference>
<keyword evidence="11" id="KW-0418">Kinase</keyword>
<dbReference type="Pfam" id="PF00560">
    <property type="entry name" value="LRR_1"/>
    <property type="match status" value="1"/>
</dbReference>
<accession>A0A1D1Y097</accession>
<dbReference type="InterPro" id="IPR032675">
    <property type="entry name" value="LRR_dom_sf"/>
</dbReference>
<evidence type="ECO:0000256" key="1">
    <source>
        <dbReference type="ARBA" id="ARBA00004167"/>
    </source>
</evidence>
<dbReference type="GO" id="GO:0016020">
    <property type="term" value="C:membrane"/>
    <property type="evidence" value="ECO:0007669"/>
    <property type="project" value="UniProtKB-SubCell"/>
</dbReference>
<sequence>MKQNPPLITRNLKPHTCTCCVHSKISPLIASSPTPSCPPILKQTQQRDAVTCKSPLPTSSSTSPAMGSATHRARGPPVLLFLPAFFAALAIVHVGASMGPLSLLQEMMRELVDPGGDFRDWSPGSDACSWNGVTCSEDGARVVGLNFSSSGLRGPIPPALGLLLSLETLDLSSNSLTGPIPSELGSLQNLRELLLYSNSLSGAIP</sequence>
<evidence type="ECO:0000256" key="8">
    <source>
        <dbReference type="SAM" id="MobiDB-lite"/>
    </source>
</evidence>
<dbReference type="FunFam" id="3.80.10.10:FF:000129">
    <property type="entry name" value="Leucine-rich repeat receptor-like kinase"/>
    <property type="match status" value="1"/>
</dbReference>
<keyword evidence="2" id="KW-0433">Leucine-rich repeat</keyword>
<evidence type="ECO:0000256" key="9">
    <source>
        <dbReference type="SAM" id="Phobius"/>
    </source>
</evidence>
<gene>
    <name evidence="11" type="primary">ERECTA_28</name>
    <name evidence="11" type="ORF">g.161671</name>
</gene>
<keyword evidence="3 9" id="KW-0812">Transmembrane</keyword>
<dbReference type="SUPFAM" id="SSF52058">
    <property type="entry name" value="L domain-like"/>
    <property type="match status" value="1"/>
</dbReference>
<comment type="subcellular location">
    <subcellularLocation>
        <location evidence="1">Membrane</location>
        <topology evidence="1">Single-pass membrane protein</topology>
    </subcellularLocation>
</comment>
<evidence type="ECO:0000313" key="11">
    <source>
        <dbReference type="EMBL" id="JAT48065.1"/>
    </source>
</evidence>
<dbReference type="EMBL" id="GDJX01019871">
    <property type="protein sequence ID" value="JAT48065.1"/>
    <property type="molecule type" value="Transcribed_RNA"/>
</dbReference>